<reference evidence="1" key="2">
    <citation type="submission" date="2020-06" db="EMBL/GenBank/DDBJ databases">
        <title>Whole Genome Sequence of Bradyrhizobium sp. Strain 323S2.</title>
        <authorList>
            <person name="Bromfield E.S.P."/>
        </authorList>
    </citation>
    <scope>NUCLEOTIDE SEQUENCE [LARGE SCALE GENOMIC DNA]</scope>
    <source>
        <strain evidence="1">323S2</strain>
    </source>
</reference>
<reference evidence="2 3" key="1">
    <citation type="journal article" date="2017" name="Syst. Appl. Microbiol.">
        <title>Soybeans inoculated with root zone soils of Canadian native legumes harbour diverse and novel Bradyrhizobium spp. that possess agricultural potential.</title>
        <authorList>
            <person name="Bromfield E.S.P."/>
            <person name="Cloutier S."/>
            <person name="Tambong J.T."/>
            <person name="Tran Thi T.V."/>
        </authorList>
    </citation>
    <scope>NUCLEOTIDE SEQUENCE [LARGE SCALE GENOMIC DNA]</scope>
    <source>
        <strain evidence="2 3">323S2</strain>
    </source>
</reference>
<dbReference type="EMBL" id="CP088278">
    <property type="protein sequence ID" value="UGX89620.1"/>
    <property type="molecule type" value="Genomic_DNA"/>
</dbReference>
<gene>
    <name evidence="2" type="ORF">G6321_00002500</name>
    <name evidence="1" type="ORF">G6321_53385</name>
</gene>
<dbReference type="RefSeq" id="WP_141382157.1">
    <property type="nucleotide sequence ID" value="NZ_CP049700.1"/>
</dbReference>
<dbReference type="AlphaFoldDB" id="A0A7Z0QNC2"/>
<dbReference type="Proteomes" id="UP000564836">
    <property type="component" value="Plasmid pBb323S2a"/>
</dbReference>
<sequence>MATSENKIDLNKIPVDWITIDPKGEIIIKDKKFAEHVKESIGEVRRGGRAADNNGGCQCN</sequence>
<name>A0A7Z0QNC2_9BRAD</name>
<protein>
    <submittedName>
        <fullName evidence="1">Uncharacterized protein</fullName>
    </submittedName>
</protein>
<proteinExistence type="predicted"/>
<reference evidence="2 3" key="3">
    <citation type="journal article" date="2022" name="Int. J. Syst. Evol. Microbiol.">
        <title>Strains of Bradyrhizobium barranii sp. nov. associated with legumes native to Canada are symbionts of soybeans and belong to different subspecies (subsp. barranii subsp. nov. and subsp. apii subsp. nov.) and symbiovars (sv. glycinearum and sv. septentrionale).</title>
        <authorList>
            <person name="Bromfield E.S.P."/>
            <person name="Cloutier S."/>
            <person name="Wasai-Hara S."/>
            <person name="Minamisawa K."/>
        </authorList>
    </citation>
    <scope>NUCLEOTIDE SEQUENCE [LARGE SCALE GENOMIC DNA]</scope>
    <source>
        <strain evidence="2 3">323S2</strain>
        <plasmid evidence="3">pBb323S2a</plasmid>
    </source>
</reference>
<dbReference type="GeneID" id="92958901"/>
<dbReference type="EMBL" id="JACBFH010000004">
    <property type="protein sequence ID" value="NYY96719.1"/>
    <property type="molecule type" value="Genomic_DNA"/>
</dbReference>
<evidence type="ECO:0000313" key="1">
    <source>
        <dbReference type="EMBL" id="NYY96719.1"/>
    </source>
</evidence>
<geneLocation type="plasmid" evidence="2 3">
    <name>pBb323S2a</name>
</geneLocation>
<keyword evidence="2" id="KW-0614">Plasmid</keyword>
<evidence type="ECO:0000313" key="3">
    <source>
        <dbReference type="Proteomes" id="UP000564836"/>
    </source>
</evidence>
<evidence type="ECO:0000313" key="2">
    <source>
        <dbReference type="EMBL" id="UGX89620.1"/>
    </source>
</evidence>
<organism evidence="1">
    <name type="scientific">Bradyrhizobium barranii subsp. barranii</name>
    <dbReference type="NCBI Taxonomy" id="2823807"/>
    <lineage>
        <taxon>Bacteria</taxon>
        <taxon>Pseudomonadati</taxon>
        <taxon>Pseudomonadota</taxon>
        <taxon>Alphaproteobacteria</taxon>
        <taxon>Hyphomicrobiales</taxon>
        <taxon>Nitrobacteraceae</taxon>
        <taxon>Bradyrhizobium</taxon>
        <taxon>Bradyrhizobium barranii</taxon>
    </lineage>
</organism>
<accession>A0A7Z0QNC2</accession>